<protein>
    <submittedName>
        <fullName evidence="1">Uncharacterized protein</fullName>
    </submittedName>
</protein>
<sequence>MPTTTSAAEEDALCGEELTHDAVCIAKEVEQMLEGSASMVSDGGDTRRGWKCVLKDCLFITPSATVLWDYAQEIVQHNMEYAHTHPHMPHPTHPPIQMSRRDECLLALMVEDRREAVIRLWQELNEIKHLLGLEHI</sequence>
<dbReference type="RefSeq" id="XP_041284248.1">
    <property type="nucleotide sequence ID" value="XM_041434689.1"/>
</dbReference>
<keyword evidence="2" id="KW-1185">Reference proteome</keyword>
<dbReference type="EMBL" id="JABBWM010000368">
    <property type="protein sequence ID" value="KAG2081918.1"/>
    <property type="molecule type" value="Genomic_DNA"/>
</dbReference>
<evidence type="ECO:0000313" key="1">
    <source>
        <dbReference type="EMBL" id="KAG2081918.1"/>
    </source>
</evidence>
<comment type="caution">
    <text evidence="1">The sequence shown here is derived from an EMBL/GenBank/DDBJ whole genome shotgun (WGS) entry which is preliminary data.</text>
</comment>
<dbReference type="OrthoDB" id="2680371at2759"/>
<reference evidence="1" key="1">
    <citation type="journal article" date="2020" name="New Phytol.">
        <title>Comparative genomics reveals dynamic genome evolution in host specialist ectomycorrhizal fungi.</title>
        <authorList>
            <person name="Lofgren L.A."/>
            <person name="Nguyen N.H."/>
            <person name="Vilgalys R."/>
            <person name="Ruytinx J."/>
            <person name="Liao H.L."/>
            <person name="Branco S."/>
            <person name="Kuo A."/>
            <person name="LaButti K."/>
            <person name="Lipzen A."/>
            <person name="Andreopoulos W."/>
            <person name="Pangilinan J."/>
            <person name="Riley R."/>
            <person name="Hundley H."/>
            <person name="Na H."/>
            <person name="Barry K."/>
            <person name="Grigoriev I.V."/>
            <person name="Stajich J.E."/>
            <person name="Kennedy P.G."/>
        </authorList>
    </citation>
    <scope>NUCLEOTIDE SEQUENCE</scope>
    <source>
        <strain evidence="1">FC423</strain>
    </source>
</reference>
<gene>
    <name evidence="1" type="ORF">F5147DRAFT_660657</name>
</gene>
<dbReference type="Proteomes" id="UP000823399">
    <property type="component" value="Unassembled WGS sequence"/>
</dbReference>
<name>A0A9P7JL61_9AGAM</name>
<dbReference type="GeneID" id="64696948"/>
<evidence type="ECO:0000313" key="2">
    <source>
        <dbReference type="Proteomes" id="UP000823399"/>
    </source>
</evidence>
<dbReference type="AlphaFoldDB" id="A0A9P7JL61"/>
<proteinExistence type="predicted"/>
<organism evidence="1 2">
    <name type="scientific">Suillus discolor</name>
    <dbReference type="NCBI Taxonomy" id="1912936"/>
    <lineage>
        <taxon>Eukaryota</taxon>
        <taxon>Fungi</taxon>
        <taxon>Dikarya</taxon>
        <taxon>Basidiomycota</taxon>
        <taxon>Agaricomycotina</taxon>
        <taxon>Agaricomycetes</taxon>
        <taxon>Agaricomycetidae</taxon>
        <taxon>Boletales</taxon>
        <taxon>Suillineae</taxon>
        <taxon>Suillaceae</taxon>
        <taxon>Suillus</taxon>
    </lineage>
</organism>
<accession>A0A9P7JL61</accession>